<name>A0A432X8M2_9GAMM</name>
<dbReference type="OrthoDB" id="9785707at2"/>
<dbReference type="Pfam" id="PF17782">
    <property type="entry name" value="WHD_DprA"/>
    <property type="match status" value="1"/>
</dbReference>
<proteinExistence type="inferred from homology"/>
<evidence type="ECO:0000259" key="2">
    <source>
        <dbReference type="Pfam" id="PF02481"/>
    </source>
</evidence>
<dbReference type="InterPro" id="IPR036388">
    <property type="entry name" value="WH-like_DNA-bd_sf"/>
</dbReference>
<feature type="domain" description="DprA winged helix" evidence="3">
    <location>
        <begin position="314"/>
        <end position="357"/>
    </location>
</feature>
<dbReference type="Pfam" id="PF02481">
    <property type="entry name" value="DNA_processg_A"/>
    <property type="match status" value="1"/>
</dbReference>
<gene>
    <name evidence="4" type="primary">dprA</name>
    <name evidence="4" type="ORF">CWE15_00255</name>
</gene>
<keyword evidence="5" id="KW-1185">Reference proteome</keyword>
<evidence type="ECO:0000256" key="1">
    <source>
        <dbReference type="ARBA" id="ARBA00006525"/>
    </source>
</evidence>
<reference evidence="4 5" key="1">
    <citation type="journal article" date="2011" name="Front. Microbiol.">
        <title>Genomic signatures of strain selection and enhancement in Bacillus atrophaeus var. globigii, a historical biowarfare simulant.</title>
        <authorList>
            <person name="Gibbons H.S."/>
            <person name="Broomall S.M."/>
            <person name="McNew L.A."/>
            <person name="Daligault H."/>
            <person name="Chapman C."/>
            <person name="Bruce D."/>
            <person name="Karavis M."/>
            <person name="Krepps M."/>
            <person name="McGregor P.A."/>
            <person name="Hong C."/>
            <person name="Park K.H."/>
            <person name="Akmal A."/>
            <person name="Feldman A."/>
            <person name="Lin J.S."/>
            <person name="Chang W.E."/>
            <person name="Higgs B.W."/>
            <person name="Demirev P."/>
            <person name="Lindquist J."/>
            <person name="Liem A."/>
            <person name="Fochler E."/>
            <person name="Read T.D."/>
            <person name="Tapia R."/>
            <person name="Johnson S."/>
            <person name="Bishop-Lilly K.A."/>
            <person name="Detter C."/>
            <person name="Han C."/>
            <person name="Sozhamannan S."/>
            <person name="Rosenzweig C.N."/>
            <person name="Skowronski E.W."/>
        </authorList>
    </citation>
    <scope>NUCLEOTIDE SEQUENCE [LARGE SCALE GENOMIC DNA]</scope>
    <source>
        <strain evidence="4 5">AIT1</strain>
    </source>
</reference>
<dbReference type="InterPro" id="IPR003488">
    <property type="entry name" value="DprA"/>
</dbReference>
<evidence type="ECO:0000313" key="4">
    <source>
        <dbReference type="EMBL" id="RUO43670.1"/>
    </source>
</evidence>
<dbReference type="EMBL" id="PIPQ01000001">
    <property type="protein sequence ID" value="RUO43670.1"/>
    <property type="molecule type" value="Genomic_DNA"/>
</dbReference>
<dbReference type="AlphaFoldDB" id="A0A432X8M2"/>
<dbReference type="InterPro" id="IPR041614">
    <property type="entry name" value="DprA_WH"/>
</dbReference>
<dbReference type="InterPro" id="IPR057666">
    <property type="entry name" value="DrpA_SLOG"/>
</dbReference>
<dbReference type="PANTHER" id="PTHR43022:SF1">
    <property type="entry name" value="PROTEIN SMF"/>
    <property type="match status" value="1"/>
</dbReference>
<dbReference type="Gene3D" id="3.40.50.450">
    <property type="match status" value="1"/>
</dbReference>
<evidence type="ECO:0000313" key="5">
    <source>
        <dbReference type="Proteomes" id="UP000286976"/>
    </source>
</evidence>
<comment type="caution">
    <text evidence="4">The sequence shown here is derived from an EMBL/GenBank/DDBJ whole genome shotgun (WGS) entry which is preliminary data.</text>
</comment>
<dbReference type="NCBIfam" id="TIGR00732">
    <property type="entry name" value="dprA"/>
    <property type="match status" value="1"/>
</dbReference>
<evidence type="ECO:0000259" key="3">
    <source>
        <dbReference type="Pfam" id="PF17782"/>
    </source>
</evidence>
<protein>
    <submittedName>
        <fullName evidence="4">DNA-protecting protein DprA</fullName>
    </submittedName>
</protein>
<dbReference type="GO" id="GO:0009294">
    <property type="term" value="P:DNA-mediated transformation"/>
    <property type="evidence" value="ECO:0007669"/>
    <property type="project" value="InterPro"/>
</dbReference>
<dbReference type="Proteomes" id="UP000286976">
    <property type="component" value="Unassembled WGS sequence"/>
</dbReference>
<dbReference type="RefSeq" id="WP_126756064.1">
    <property type="nucleotide sequence ID" value="NZ_PIPQ01000001.1"/>
</dbReference>
<dbReference type="SUPFAM" id="SSF102405">
    <property type="entry name" value="MCP/YpsA-like"/>
    <property type="match status" value="1"/>
</dbReference>
<organism evidence="4 5">
    <name type="scientific">Aliidiomarina taiwanensis</name>
    <dbReference type="NCBI Taxonomy" id="946228"/>
    <lineage>
        <taxon>Bacteria</taxon>
        <taxon>Pseudomonadati</taxon>
        <taxon>Pseudomonadota</taxon>
        <taxon>Gammaproteobacteria</taxon>
        <taxon>Alteromonadales</taxon>
        <taxon>Idiomarinaceae</taxon>
        <taxon>Aliidiomarina</taxon>
    </lineage>
</organism>
<sequence>MGWTKHVLQEWLQLALAPAKLKRLIMRQFEAGAPQHWQAPLAELPAFWRKQLPEIGAQWLENTWQWYQQESDSQRGFWVWGHSHYPTQLAEIANPPWFLCWEGHEPLGHSNQIAVIGSRNASPQALMNTETLTQALAASGLTVTSGMAMGVDSAAHWAALNQGGATCAVLGCGIDACYPTRAKALKKEIQQHGLVVSEYLPGTPAKTEHFPARNRIISGLSRGVLVMAAAQRSGSLITARLAAEQGKDIFAVPYGINDPTGRGCHVLIQQGAKLVTRAEDILEEWPEFQTATTTRGCENSQEKFQMGLEISPMLDTVGFETTSFEQVLQQSNKPVADVMNELVSLEVDGWIKAVPGGYVRVRR</sequence>
<feature type="domain" description="Smf/DprA SLOG" evidence="2">
    <location>
        <begin position="78"/>
        <end position="285"/>
    </location>
</feature>
<dbReference type="PANTHER" id="PTHR43022">
    <property type="entry name" value="PROTEIN SMF"/>
    <property type="match status" value="1"/>
</dbReference>
<comment type="similarity">
    <text evidence="1">Belongs to the DprA/Smf family.</text>
</comment>
<dbReference type="Gene3D" id="1.10.10.10">
    <property type="entry name" value="Winged helix-like DNA-binding domain superfamily/Winged helix DNA-binding domain"/>
    <property type="match status" value="1"/>
</dbReference>
<accession>A0A432X8M2</accession>